<evidence type="ECO:0000313" key="1">
    <source>
        <dbReference type="EMBL" id="GGK99765.1"/>
    </source>
</evidence>
<gene>
    <name evidence="1" type="ORF">GCM10011588_12990</name>
</gene>
<evidence type="ECO:0000313" key="2">
    <source>
        <dbReference type="Proteomes" id="UP000638263"/>
    </source>
</evidence>
<organism evidence="1 2">
    <name type="scientific">Nocardia jinanensis</name>
    <dbReference type="NCBI Taxonomy" id="382504"/>
    <lineage>
        <taxon>Bacteria</taxon>
        <taxon>Bacillati</taxon>
        <taxon>Actinomycetota</taxon>
        <taxon>Actinomycetes</taxon>
        <taxon>Mycobacteriales</taxon>
        <taxon>Nocardiaceae</taxon>
        <taxon>Nocardia</taxon>
    </lineage>
</organism>
<reference evidence="1" key="1">
    <citation type="journal article" date="2014" name="Int. J. Syst. Evol. Microbiol.">
        <title>Complete genome sequence of Corynebacterium casei LMG S-19264T (=DSM 44701T), isolated from a smear-ripened cheese.</title>
        <authorList>
            <consortium name="US DOE Joint Genome Institute (JGI-PGF)"/>
            <person name="Walter F."/>
            <person name="Albersmeier A."/>
            <person name="Kalinowski J."/>
            <person name="Ruckert C."/>
        </authorList>
    </citation>
    <scope>NUCLEOTIDE SEQUENCE</scope>
    <source>
        <strain evidence="1">CGMCC 4.3508</strain>
    </source>
</reference>
<name>A0A917VMR4_9NOCA</name>
<dbReference type="Proteomes" id="UP000638263">
    <property type="component" value="Unassembled WGS sequence"/>
</dbReference>
<reference evidence="1" key="2">
    <citation type="submission" date="2020-09" db="EMBL/GenBank/DDBJ databases">
        <authorList>
            <person name="Sun Q."/>
            <person name="Zhou Y."/>
        </authorList>
    </citation>
    <scope>NUCLEOTIDE SEQUENCE</scope>
    <source>
        <strain evidence="1">CGMCC 4.3508</strain>
    </source>
</reference>
<proteinExistence type="predicted"/>
<sequence>MNPTVRIEGHPYRVVGRTRLQAVSRASYGKYRFVLRRLTDGSLWTAFDSRITPASELMPHRPCS</sequence>
<protein>
    <submittedName>
        <fullName evidence="1">Uncharacterized protein</fullName>
    </submittedName>
</protein>
<comment type="caution">
    <text evidence="1">The sequence shown here is derived from an EMBL/GenBank/DDBJ whole genome shotgun (WGS) entry which is preliminary data.</text>
</comment>
<dbReference type="EMBL" id="BMMH01000002">
    <property type="protein sequence ID" value="GGK99765.1"/>
    <property type="molecule type" value="Genomic_DNA"/>
</dbReference>
<dbReference type="AlphaFoldDB" id="A0A917VMR4"/>
<keyword evidence="2" id="KW-1185">Reference proteome</keyword>
<accession>A0A917VMR4</accession>